<reference evidence="2 3" key="1">
    <citation type="journal article" date="2015" name="Sci. Rep.">
        <title>The power of single molecule real-time sequencing technology in the de novo assembly of a eukaryotic genome.</title>
        <authorList>
            <person name="Sakai H."/>
            <person name="Naito K."/>
            <person name="Ogiso-Tanaka E."/>
            <person name="Takahashi Y."/>
            <person name="Iseki K."/>
            <person name="Muto C."/>
            <person name="Satou K."/>
            <person name="Teruya K."/>
            <person name="Shiroma A."/>
            <person name="Shimoji M."/>
            <person name="Hirano T."/>
            <person name="Itoh T."/>
            <person name="Kaga A."/>
            <person name="Tomooka N."/>
        </authorList>
    </citation>
    <scope>NUCLEOTIDE SEQUENCE [LARGE SCALE GENOMIC DNA]</scope>
    <source>
        <strain evidence="3">cv. Shumari</strain>
    </source>
</reference>
<protein>
    <submittedName>
        <fullName evidence="2">Uncharacterized protein</fullName>
    </submittedName>
</protein>
<proteinExistence type="predicted"/>
<sequence length="85" mass="10126">MRLFKFFLCLLELSSNIKLVIFIFFVSSFGVANLSCMLMMHFLYLVRRRRNVPLDKEFITINFDRKGERKILVLALLIDVNSFLF</sequence>
<accession>A0A0S3S6X9</accession>
<organism evidence="2 3">
    <name type="scientific">Vigna angularis var. angularis</name>
    <dbReference type="NCBI Taxonomy" id="157739"/>
    <lineage>
        <taxon>Eukaryota</taxon>
        <taxon>Viridiplantae</taxon>
        <taxon>Streptophyta</taxon>
        <taxon>Embryophyta</taxon>
        <taxon>Tracheophyta</taxon>
        <taxon>Spermatophyta</taxon>
        <taxon>Magnoliopsida</taxon>
        <taxon>eudicotyledons</taxon>
        <taxon>Gunneridae</taxon>
        <taxon>Pentapetalae</taxon>
        <taxon>rosids</taxon>
        <taxon>fabids</taxon>
        <taxon>Fabales</taxon>
        <taxon>Fabaceae</taxon>
        <taxon>Papilionoideae</taxon>
        <taxon>50 kb inversion clade</taxon>
        <taxon>NPAAA clade</taxon>
        <taxon>indigoferoid/millettioid clade</taxon>
        <taxon>Phaseoleae</taxon>
        <taxon>Vigna</taxon>
    </lineage>
</organism>
<name>A0A0S3S6X9_PHAAN</name>
<dbReference type="Proteomes" id="UP000291084">
    <property type="component" value="Chromosome 5"/>
</dbReference>
<dbReference type="AlphaFoldDB" id="A0A0S3S6X9"/>
<evidence type="ECO:0000256" key="1">
    <source>
        <dbReference type="SAM" id="Phobius"/>
    </source>
</evidence>
<feature type="transmembrane region" description="Helical" evidence="1">
    <location>
        <begin position="20"/>
        <end position="46"/>
    </location>
</feature>
<evidence type="ECO:0000313" key="3">
    <source>
        <dbReference type="Proteomes" id="UP000291084"/>
    </source>
</evidence>
<keyword evidence="1" id="KW-0472">Membrane</keyword>
<gene>
    <name evidence="2" type="primary">Vigan.05G211000</name>
    <name evidence="2" type="ORF">VIGAN_05211000</name>
</gene>
<keyword evidence="1" id="KW-0812">Transmembrane</keyword>
<keyword evidence="3" id="KW-1185">Reference proteome</keyword>
<evidence type="ECO:0000313" key="2">
    <source>
        <dbReference type="EMBL" id="BAT88575.1"/>
    </source>
</evidence>
<keyword evidence="1" id="KW-1133">Transmembrane helix</keyword>
<dbReference type="EMBL" id="AP015038">
    <property type="protein sequence ID" value="BAT88575.1"/>
    <property type="molecule type" value="Genomic_DNA"/>
</dbReference>